<feature type="compositionally biased region" description="Pro residues" evidence="6">
    <location>
        <begin position="388"/>
        <end position="397"/>
    </location>
</feature>
<dbReference type="InterPro" id="IPR013325">
    <property type="entry name" value="RNA_pol_sigma_r2"/>
</dbReference>
<dbReference type="RefSeq" id="WP_141957880.1">
    <property type="nucleotide sequence ID" value="NZ_VFOZ01000001.1"/>
</dbReference>
<dbReference type="GO" id="GO:0006352">
    <property type="term" value="P:DNA-templated transcription initiation"/>
    <property type="evidence" value="ECO:0007669"/>
    <property type="project" value="InterPro"/>
</dbReference>
<evidence type="ECO:0000256" key="3">
    <source>
        <dbReference type="ARBA" id="ARBA00023082"/>
    </source>
</evidence>
<evidence type="ECO:0000313" key="8">
    <source>
        <dbReference type="EMBL" id="TQL99236.1"/>
    </source>
</evidence>
<comment type="similarity">
    <text evidence="1">Belongs to the sigma-70 factor family. ECF subfamily.</text>
</comment>
<dbReference type="Gene3D" id="1.10.1740.10">
    <property type="match status" value="1"/>
</dbReference>
<evidence type="ECO:0000313" key="9">
    <source>
        <dbReference type="Proteomes" id="UP000316096"/>
    </source>
</evidence>
<dbReference type="EMBL" id="VFOZ01000001">
    <property type="protein sequence ID" value="TQL99236.1"/>
    <property type="molecule type" value="Genomic_DNA"/>
</dbReference>
<dbReference type="PANTHER" id="PTHR43133">
    <property type="entry name" value="RNA POLYMERASE ECF-TYPE SIGMA FACTO"/>
    <property type="match status" value="1"/>
</dbReference>
<keyword evidence="8" id="KW-0240">DNA-directed RNA polymerase</keyword>
<dbReference type="InterPro" id="IPR036388">
    <property type="entry name" value="WH-like_DNA-bd_sf"/>
</dbReference>
<dbReference type="GO" id="GO:0003677">
    <property type="term" value="F:DNA binding"/>
    <property type="evidence" value="ECO:0007669"/>
    <property type="project" value="UniProtKB-KW"/>
</dbReference>
<accession>A0A543CQ54</accession>
<dbReference type="AlphaFoldDB" id="A0A543CQ54"/>
<comment type="caution">
    <text evidence="8">The sequence shown here is derived from an EMBL/GenBank/DDBJ whole genome shotgun (WGS) entry which is preliminary data.</text>
</comment>
<dbReference type="Gene3D" id="1.10.10.10">
    <property type="entry name" value="Winged helix-like DNA-binding domain superfamily/Winged helix DNA-binding domain"/>
    <property type="match status" value="1"/>
</dbReference>
<keyword evidence="3" id="KW-0731">Sigma factor</keyword>
<dbReference type="GO" id="GO:0000428">
    <property type="term" value="C:DNA-directed RNA polymerase complex"/>
    <property type="evidence" value="ECO:0007669"/>
    <property type="project" value="UniProtKB-KW"/>
</dbReference>
<dbReference type="OrthoDB" id="3492533at2"/>
<name>A0A543CQ54_9ACTN</name>
<organism evidence="8 9">
    <name type="scientific">Actinoallomurus bryophytorum</name>
    <dbReference type="NCBI Taxonomy" id="1490222"/>
    <lineage>
        <taxon>Bacteria</taxon>
        <taxon>Bacillati</taxon>
        <taxon>Actinomycetota</taxon>
        <taxon>Actinomycetes</taxon>
        <taxon>Streptosporangiales</taxon>
        <taxon>Thermomonosporaceae</taxon>
        <taxon>Actinoallomurus</taxon>
    </lineage>
</organism>
<evidence type="ECO:0000256" key="2">
    <source>
        <dbReference type="ARBA" id="ARBA00023015"/>
    </source>
</evidence>
<gene>
    <name evidence="8" type="ORF">FB559_4893</name>
</gene>
<keyword evidence="5" id="KW-0804">Transcription</keyword>
<feature type="transmembrane region" description="Helical" evidence="7">
    <location>
        <begin position="288"/>
        <end position="309"/>
    </location>
</feature>
<evidence type="ECO:0000256" key="5">
    <source>
        <dbReference type="ARBA" id="ARBA00023163"/>
    </source>
</evidence>
<dbReference type="GO" id="GO:0016987">
    <property type="term" value="F:sigma factor activity"/>
    <property type="evidence" value="ECO:0007669"/>
    <property type="project" value="UniProtKB-KW"/>
</dbReference>
<dbReference type="Proteomes" id="UP000316096">
    <property type="component" value="Unassembled WGS sequence"/>
</dbReference>
<dbReference type="SUPFAM" id="SSF88659">
    <property type="entry name" value="Sigma3 and sigma4 domains of RNA polymerase sigma factors"/>
    <property type="match status" value="1"/>
</dbReference>
<protein>
    <submittedName>
        <fullName evidence="8">DNA-directed RNA polymerase specialized sigma24 family protein</fullName>
    </submittedName>
</protein>
<feature type="compositionally biased region" description="Polar residues" evidence="6">
    <location>
        <begin position="314"/>
        <end position="323"/>
    </location>
</feature>
<feature type="compositionally biased region" description="Low complexity" evidence="6">
    <location>
        <begin position="324"/>
        <end position="358"/>
    </location>
</feature>
<keyword evidence="7" id="KW-0812">Transmembrane</keyword>
<keyword evidence="7" id="KW-0472">Membrane</keyword>
<keyword evidence="7" id="KW-1133">Transmembrane helix</keyword>
<reference evidence="8 9" key="1">
    <citation type="submission" date="2019-06" db="EMBL/GenBank/DDBJ databases">
        <title>Sequencing the genomes of 1000 actinobacteria strains.</title>
        <authorList>
            <person name="Klenk H.-P."/>
        </authorList>
    </citation>
    <scope>NUCLEOTIDE SEQUENCE [LARGE SCALE GENOMIC DNA]</scope>
    <source>
        <strain evidence="8 9">DSM 102200</strain>
    </source>
</reference>
<keyword evidence="4" id="KW-0238">DNA-binding</keyword>
<keyword evidence="9" id="KW-1185">Reference proteome</keyword>
<evidence type="ECO:0000256" key="1">
    <source>
        <dbReference type="ARBA" id="ARBA00010641"/>
    </source>
</evidence>
<dbReference type="InterPro" id="IPR013324">
    <property type="entry name" value="RNA_pol_sigma_r3/r4-like"/>
</dbReference>
<evidence type="ECO:0000256" key="6">
    <source>
        <dbReference type="SAM" id="MobiDB-lite"/>
    </source>
</evidence>
<dbReference type="PANTHER" id="PTHR43133:SF8">
    <property type="entry name" value="RNA POLYMERASE SIGMA FACTOR HI_1459-RELATED"/>
    <property type="match status" value="1"/>
</dbReference>
<sequence length="484" mass="50433">MAGWPSIERAEDQWLVQSLRSGDVAAQAHLYDVYAARLFDYCHVLLRDQEAAALTLLDSMIIVQECIGELTDPRLFRGWLYAVARDECLRRRAQSEVPAERRRAAEAVGGLETDEATRQLVHSALLVLNGRQREVLDLALRHELDPGELAEVMRMAPQDVSVLVAQARHDLDDAFAAVVVAATGREDCPSVSALAGPQGRRLDAETCRRLARHITNCPICGVRGNRKVATTRLLSAMPYAAIPADLRDRVLSVAADPQFADLRATIVNRAEPPSEVEPEPEPRDTSRFWPVAVAVTVGVLIIGGILLVLPGSGSQNTSNNQAIGSSPGGSPSDADSPADSAAPTPSDDATSPTPSPSGSSGGPTPTPTSKHSTRKHPPGRSTSAPPSQGGPPPPGQPAPGTLAVSGCTMHGSRTCTVTVSAQGGPVNWSVSGVRGDISASGGGSLAAGQSTGVTVTRDATICIGSGSGSVSFSSGASASVNWYC</sequence>
<keyword evidence="2" id="KW-0805">Transcription regulation</keyword>
<dbReference type="SUPFAM" id="SSF88946">
    <property type="entry name" value="Sigma2 domain of RNA polymerase sigma factors"/>
    <property type="match status" value="1"/>
</dbReference>
<evidence type="ECO:0000256" key="4">
    <source>
        <dbReference type="ARBA" id="ARBA00023125"/>
    </source>
</evidence>
<feature type="region of interest" description="Disordered" evidence="6">
    <location>
        <begin position="314"/>
        <end position="403"/>
    </location>
</feature>
<dbReference type="InterPro" id="IPR039425">
    <property type="entry name" value="RNA_pol_sigma-70-like"/>
</dbReference>
<proteinExistence type="inferred from homology"/>
<evidence type="ECO:0000256" key="7">
    <source>
        <dbReference type="SAM" id="Phobius"/>
    </source>
</evidence>